<dbReference type="CDD" id="cd14014">
    <property type="entry name" value="STKc_PknB_like"/>
    <property type="match status" value="1"/>
</dbReference>
<evidence type="ECO:0000313" key="6">
    <source>
        <dbReference type="EMBL" id="SMF93998.1"/>
    </source>
</evidence>
<dbReference type="InterPro" id="IPR008271">
    <property type="entry name" value="Ser/Thr_kinase_AS"/>
</dbReference>
<dbReference type="PROSITE" id="PS50011">
    <property type="entry name" value="PROTEIN_KINASE_DOM"/>
    <property type="match status" value="1"/>
</dbReference>
<organism evidence="6 7">
    <name type="scientific">Methylomagnum ishizawai</name>
    <dbReference type="NCBI Taxonomy" id="1760988"/>
    <lineage>
        <taxon>Bacteria</taxon>
        <taxon>Pseudomonadati</taxon>
        <taxon>Pseudomonadota</taxon>
        <taxon>Gammaproteobacteria</taxon>
        <taxon>Methylococcales</taxon>
        <taxon>Methylococcaceae</taxon>
        <taxon>Methylomagnum</taxon>
    </lineage>
</organism>
<keyword evidence="7" id="KW-1185">Reference proteome</keyword>
<dbReference type="Pfam" id="PF00069">
    <property type="entry name" value="Pkinase"/>
    <property type="match status" value="1"/>
</dbReference>
<keyword evidence="3 6" id="KW-0418">Kinase</keyword>
<dbReference type="RefSeq" id="WP_085211003.1">
    <property type="nucleotide sequence ID" value="NZ_FXAM01000001.1"/>
</dbReference>
<dbReference type="PANTHER" id="PTHR43289:SF34">
    <property type="entry name" value="SERINE_THREONINE-PROTEIN KINASE YBDM-RELATED"/>
    <property type="match status" value="1"/>
</dbReference>
<dbReference type="GO" id="GO:0004674">
    <property type="term" value="F:protein serine/threonine kinase activity"/>
    <property type="evidence" value="ECO:0007669"/>
    <property type="project" value="UniProtKB-KW"/>
</dbReference>
<name>A0A1Y6CTP9_9GAMM</name>
<dbReference type="Proteomes" id="UP000192923">
    <property type="component" value="Unassembled WGS sequence"/>
</dbReference>
<reference evidence="6 7" key="1">
    <citation type="submission" date="2016-12" db="EMBL/GenBank/DDBJ databases">
        <authorList>
            <person name="Song W.-J."/>
            <person name="Kurnit D.M."/>
        </authorList>
    </citation>
    <scope>NUCLEOTIDE SEQUENCE [LARGE SCALE GENOMIC DNA]</scope>
    <source>
        <strain evidence="6 7">175</strain>
    </source>
</reference>
<keyword evidence="4" id="KW-0067">ATP-binding</keyword>
<dbReference type="SUPFAM" id="SSF56112">
    <property type="entry name" value="Protein kinase-like (PK-like)"/>
    <property type="match status" value="1"/>
</dbReference>
<dbReference type="STRING" id="1760988.SAMN02949497_1297"/>
<evidence type="ECO:0000256" key="4">
    <source>
        <dbReference type="ARBA" id="ARBA00022840"/>
    </source>
</evidence>
<evidence type="ECO:0000256" key="2">
    <source>
        <dbReference type="ARBA" id="ARBA00022741"/>
    </source>
</evidence>
<dbReference type="EMBL" id="FXAM01000001">
    <property type="protein sequence ID" value="SMF93998.1"/>
    <property type="molecule type" value="Genomic_DNA"/>
</dbReference>
<dbReference type="InterPro" id="IPR000719">
    <property type="entry name" value="Prot_kinase_dom"/>
</dbReference>
<dbReference type="AlphaFoldDB" id="A0A1Y6CTP9"/>
<dbReference type="GO" id="GO:0005524">
    <property type="term" value="F:ATP binding"/>
    <property type="evidence" value="ECO:0007669"/>
    <property type="project" value="UniProtKB-KW"/>
</dbReference>
<accession>A0A1Y6CTP9</accession>
<dbReference type="SMART" id="SM00220">
    <property type="entry name" value="S_TKc"/>
    <property type="match status" value="1"/>
</dbReference>
<dbReference type="OrthoDB" id="9801841at2"/>
<keyword evidence="6" id="KW-0723">Serine/threonine-protein kinase</keyword>
<keyword evidence="2" id="KW-0547">Nucleotide-binding</keyword>
<dbReference type="PROSITE" id="PS00108">
    <property type="entry name" value="PROTEIN_KINASE_ST"/>
    <property type="match status" value="1"/>
</dbReference>
<sequence>MRKPLFGTTEGKPEPTEPRAASYFLEPGTLIDQYIIERPLAGGGFSSVYLARQSEDQTQVAIKEYLPRRLAHRNGQLEVVPVTEDARRAFIRGRQLFLEEAKVLTRLKHRNIVEVLNFFRANATVYLVMTFEYGKVLGDYLLKEKKGGVSEQFLTMVFLPLLDGVRTIHNNGLLHLDIKPHNILIRSGGDPLLLDFGACQPYPYEERSRIGKVLSNGFSPIEQYDQDGMLGPWSDLYALGATMRMCLDGTFPPSAPERAERDILVPAAKAYRRRYSPIWLEAIDWAMEIHPEQRPQSVAEFLMSLTPAPPGQEPPTE</sequence>
<dbReference type="Gene3D" id="1.10.510.10">
    <property type="entry name" value="Transferase(Phosphotransferase) domain 1"/>
    <property type="match status" value="1"/>
</dbReference>
<evidence type="ECO:0000256" key="1">
    <source>
        <dbReference type="ARBA" id="ARBA00022679"/>
    </source>
</evidence>
<evidence type="ECO:0000259" key="5">
    <source>
        <dbReference type="PROSITE" id="PS50011"/>
    </source>
</evidence>
<evidence type="ECO:0000256" key="3">
    <source>
        <dbReference type="ARBA" id="ARBA00022777"/>
    </source>
</evidence>
<dbReference type="InterPro" id="IPR011009">
    <property type="entry name" value="Kinase-like_dom_sf"/>
</dbReference>
<dbReference type="PANTHER" id="PTHR43289">
    <property type="entry name" value="MITOGEN-ACTIVATED PROTEIN KINASE KINASE KINASE 20-RELATED"/>
    <property type="match status" value="1"/>
</dbReference>
<protein>
    <submittedName>
        <fullName evidence="6">Serine/threonine protein kinase</fullName>
    </submittedName>
</protein>
<evidence type="ECO:0000313" key="7">
    <source>
        <dbReference type="Proteomes" id="UP000192923"/>
    </source>
</evidence>
<feature type="domain" description="Protein kinase" evidence="5">
    <location>
        <begin position="34"/>
        <end position="306"/>
    </location>
</feature>
<proteinExistence type="predicted"/>
<keyword evidence="1" id="KW-0808">Transferase</keyword>
<gene>
    <name evidence="6" type="ORF">SAMN02949497_1297</name>
</gene>